<dbReference type="EMBL" id="JAUJYN010000004">
    <property type="protein sequence ID" value="KAK1274056.1"/>
    <property type="molecule type" value="Genomic_DNA"/>
</dbReference>
<dbReference type="Pfam" id="PF00407">
    <property type="entry name" value="Bet_v_1"/>
    <property type="match status" value="1"/>
</dbReference>
<reference evidence="3" key="2">
    <citation type="submission" date="2023-06" db="EMBL/GenBank/DDBJ databases">
        <authorList>
            <person name="Ma L."/>
            <person name="Liu K.-W."/>
            <person name="Li Z."/>
            <person name="Hsiao Y.-Y."/>
            <person name="Qi Y."/>
            <person name="Fu T."/>
            <person name="Tang G."/>
            <person name="Zhang D."/>
            <person name="Sun W.-H."/>
            <person name="Liu D.-K."/>
            <person name="Li Y."/>
            <person name="Chen G.-Z."/>
            <person name="Liu X.-D."/>
            <person name="Liao X.-Y."/>
            <person name="Jiang Y.-T."/>
            <person name="Yu X."/>
            <person name="Hao Y."/>
            <person name="Huang J."/>
            <person name="Zhao X.-W."/>
            <person name="Ke S."/>
            <person name="Chen Y.-Y."/>
            <person name="Wu W.-L."/>
            <person name="Hsu J.-L."/>
            <person name="Lin Y.-F."/>
            <person name="Huang M.-D."/>
            <person name="Li C.-Y."/>
            <person name="Huang L."/>
            <person name="Wang Z.-W."/>
            <person name="Zhao X."/>
            <person name="Zhong W.-Y."/>
            <person name="Peng D.-H."/>
            <person name="Ahmad S."/>
            <person name="Lan S."/>
            <person name="Zhang J.-S."/>
            <person name="Tsai W.-C."/>
            <person name="Van De Peer Y."/>
            <person name="Liu Z.-J."/>
        </authorList>
    </citation>
    <scope>NUCLEOTIDE SEQUENCE</scope>
    <source>
        <strain evidence="3">SCP</strain>
        <tissue evidence="3">Leaves</tissue>
    </source>
</reference>
<feature type="domain" description="Bet v I/Major latex protein" evidence="2">
    <location>
        <begin position="1"/>
        <end position="149"/>
    </location>
</feature>
<dbReference type="SMART" id="SM01037">
    <property type="entry name" value="Bet_v_1"/>
    <property type="match status" value="1"/>
</dbReference>
<dbReference type="FunFam" id="3.30.530.20:FF:000007">
    <property type="entry name" value="Major pollen allergen Bet v 1-A"/>
    <property type="match status" value="1"/>
</dbReference>
<dbReference type="InterPro" id="IPR000916">
    <property type="entry name" value="Bet_v_I/MLP"/>
</dbReference>
<dbReference type="Gene3D" id="3.30.530.20">
    <property type="match status" value="1"/>
</dbReference>
<sequence>MSKLELEVEAKSSAEKYWKAIRDSSVLFPKIFPEQFKSIEIIEGDGQSVGSVRLVKFTEGSPIVTFAKEKIEVSDEENKLVSYSVIDGELTTFFKTFKASLQVIPKGEGALVKWVIEYEKASEEVPEPNILQETAKKTFTDLDEYLVKN</sequence>
<accession>A0AAV9BCM7</accession>
<dbReference type="InterPro" id="IPR051761">
    <property type="entry name" value="MLP-like_ligand-binding"/>
</dbReference>
<dbReference type="CDD" id="cd07816">
    <property type="entry name" value="Bet_v1-like"/>
    <property type="match status" value="1"/>
</dbReference>
<dbReference type="GO" id="GO:0006952">
    <property type="term" value="P:defense response"/>
    <property type="evidence" value="ECO:0007669"/>
    <property type="project" value="InterPro"/>
</dbReference>
<dbReference type="GO" id="GO:0038023">
    <property type="term" value="F:signaling receptor activity"/>
    <property type="evidence" value="ECO:0007669"/>
    <property type="project" value="InterPro"/>
</dbReference>
<dbReference type="SUPFAM" id="SSF55961">
    <property type="entry name" value="Bet v1-like"/>
    <property type="match status" value="1"/>
</dbReference>
<dbReference type="PANTHER" id="PTHR31907">
    <property type="entry name" value="MLP-LIKE PROTEIN 423"/>
    <property type="match status" value="1"/>
</dbReference>
<dbReference type="AlphaFoldDB" id="A0AAV9BCM7"/>
<gene>
    <name evidence="3" type="ORF">QJS04_geneDACA013272</name>
</gene>
<evidence type="ECO:0000313" key="4">
    <source>
        <dbReference type="Proteomes" id="UP001179952"/>
    </source>
</evidence>
<dbReference type="InterPro" id="IPR023393">
    <property type="entry name" value="START-like_dom_sf"/>
</dbReference>
<comment type="caution">
    <text evidence="3">The sequence shown here is derived from an EMBL/GenBank/DDBJ whole genome shotgun (WGS) entry which is preliminary data.</text>
</comment>
<dbReference type="GO" id="GO:0010427">
    <property type="term" value="F:abscisic acid binding"/>
    <property type="evidence" value="ECO:0007669"/>
    <property type="project" value="InterPro"/>
</dbReference>
<name>A0AAV9BCM7_ACOGR</name>
<protein>
    <submittedName>
        <fullName evidence="3">MLP-like protein 423</fullName>
    </submittedName>
</protein>
<keyword evidence="4" id="KW-1185">Reference proteome</keyword>
<evidence type="ECO:0000256" key="1">
    <source>
        <dbReference type="ARBA" id="ARBA00009744"/>
    </source>
</evidence>
<dbReference type="InterPro" id="IPR024949">
    <property type="entry name" value="Bet_v_I_allergen"/>
</dbReference>
<evidence type="ECO:0000259" key="2">
    <source>
        <dbReference type="SMART" id="SM01037"/>
    </source>
</evidence>
<dbReference type="PRINTS" id="PR00634">
    <property type="entry name" value="BETALLERGEN"/>
</dbReference>
<reference evidence="3" key="1">
    <citation type="journal article" date="2023" name="Nat. Commun.">
        <title>Diploid and tetraploid genomes of Acorus and the evolution of monocots.</title>
        <authorList>
            <person name="Ma L."/>
            <person name="Liu K.W."/>
            <person name="Li Z."/>
            <person name="Hsiao Y.Y."/>
            <person name="Qi Y."/>
            <person name="Fu T."/>
            <person name="Tang G.D."/>
            <person name="Zhang D."/>
            <person name="Sun W.H."/>
            <person name="Liu D.K."/>
            <person name="Li Y."/>
            <person name="Chen G.Z."/>
            <person name="Liu X.D."/>
            <person name="Liao X.Y."/>
            <person name="Jiang Y.T."/>
            <person name="Yu X."/>
            <person name="Hao Y."/>
            <person name="Huang J."/>
            <person name="Zhao X.W."/>
            <person name="Ke S."/>
            <person name="Chen Y.Y."/>
            <person name="Wu W.L."/>
            <person name="Hsu J.L."/>
            <person name="Lin Y.F."/>
            <person name="Huang M.D."/>
            <person name="Li C.Y."/>
            <person name="Huang L."/>
            <person name="Wang Z.W."/>
            <person name="Zhao X."/>
            <person name="Zhong W.Y."/>
            <person name="Peng D.H."/>
            <person name="Ahmad S."/>
            <person name="Lan S."/>
            <person name="Zhang J.S."/>
            <person name="Tsai W.C."/>
            <person name="Van de Peer Y."/>
            <person name="Liu Z.J."/>
        </authorList>
    </citation>
    <scope>NUCLEOTIDE SEQUENCE</scope>
    <source>
        <strain evidence="3">SCP</strain>
    </source>
</reference>
<dbReference type="GO" id="GO:0004864">
    <property type="term" value="F:protein phosphatase inhibitor activity"/>
    <property type="evidence" value="ECO:0007669"/>
    <property type="project" value="InterPro"/>
</dbReference>
<comment type="similarity">
    <text evidence="1">Belongs to the BetVI family.</text>
</comment>
<evidence type="ECO:0000313" key="3">
    <source>
        <dbReference type="EMBL" id="KAK1274056.1"/>
    </source>
</evidence>
<organism evidence="3 4">
    <name type="scientific">Acorus gramineus</name>
    <name type="common">Dwarf sweet flag</name>
    <dbReference type="NCBI Taxonomy" id="55184"/>
    <lineage>
        <taxon>Eukaryota</taxon>
        <taxon>Viridiplantae</taxon>
        <taxon>Streptophyta</taxon>
        <taxon>Embryophyta</taxon>
        <taxon>Tracheophyta</taxon>
        <taxon>Spermatophyta</taxon>
        <taxon>Magnoliopsida</taxon>
        <taxon>Liliopsida</taxon>
        <taxon>Acoraceae</taxon>
        <taxon>Acorus</taxon>
    </lineage>
</organism>
<dbReference type="Proteomes" id="UP001179952">
    <property type="component" value="Unassembled WGS sequence"/>
</dbReference>
<dbReference type="GO" id="GO:0009738">
    <property type="term" value="P:abscisic acid-activated signaling pathway"/>
    <property type="evidence" value="ECO:0007669"/>
    <property type="project" value="InterPro"/>
</dbReference>
<proteinExistence type="inferred from homology"/>